<name>A0A550BXK9_9AGAR</name>
<dbReference type="Proteomes" id="UP000320762">
    <property type="component" value="Unassembled WGS sequence"/>
</dbReference>
<comment type="caution">
    <text evidence="2">The sequence shown here is derived from an EMBL/GenBank/DDBJ whole genome shotgun (WGS) entry which is preliminary data.</text>
</comment>
<evidence type="ECO:0000256" key="1">
    <source>
        <dbReference type="SAM" id="MobiDB-lite"/>
    </source>
</evidence>
<accession>A0A550BXK9</accession>
<protein>
    <submittedName>
        <fullName evidence="2">Uncharacterized protein</fullName>
    </submittedName>
</protein>
<organism evidence="2 3">
    <name type="scientific">Schizophyllum amplum</name>
    <dbReference type="NCBI Taxonomy" id="97359"/>
    <lineage>
        <taxon>Eukaryota</taxon>
        <taxon>Fungi</taxon>
        <taxon>Dikarya</taxon>
        <taxon>Basidiomycota</taxon>
        <taxon>Agaricomycotina</taxon>
        <taxon>Agaricomycetes</taxon>
        <taxon>Agaricomycetidae</taxon>
        <taxon>Agaricales</taxon>
        <taxon>Schizophyllaceae</taxon>
        <taxon>Schizophyllum</taxon>
    </lineage>
</organism>
<keyword evidence="3" id="KW-1185">Reference proteome</keyword>
<evidence type="ECO:0000313" key="2">
    <source>
        <dbReference type="EMBL" id="TRM57284.1"/>
    </source>
</evidence>
<proteinExistence type="predicted"/>
<evidence type="ECO:0000313" key="3">
    <source>
        <dbReference type="Proteomes" id="UP000320762"/>
    </source>
</evidence>
<feature type="compositionally biased region" description="Basic and acidic residues" evidence="1">
    <location>
        <begin position="1"/>
        <end position="12"/>
    </location>
</feature>
<reference evidence="2 3" key="1">
    <citation type="journal article" date="2019" name="New Phytol.">
        <title>Comparative genomics reveals unique wood-decay strategies and fruiting body development in the Schizophyllaceae.</title>
        <authorList>
            <person name="Almasi E."/>
            <person name="Sahu N."/>
            <person name="Krizsan K."/>
            <person name="Balint B."/>
            <person name="Kovacs G.M."/>
            <person name="Kiss B."/>
            <person name="Cseklye J."/>
            <person name="Drula E."/>
            <person name="Henrissat B."/>
            <person name="Nagy I."/>
            <person name="Chovatia M."/>
            <person name="Adam C."/>
            <person name="LaButti K."/>
            <person name="Lipzen A."/>
            <person name="Riley R."/>
            <person name="Grigoriev I.V."/>
            <person name="Nagy L.G."/>
        </authorList>
    </citation>
    <scope>NUCLEOTIDE SEQUENCE [LARGE SCALE GENOMIC DNA]</scope>
    <source>
        <strain evidence="2 3">NL-1724</strain>
    </source>
</reference>
<dbReference type="EMBL" id="VDMD01000050">
    <property type="protein sequence ID" value="TRM57284.1"/>
    <property type="molecule type" value="Genomic_DNA"/>
</dbReference>
<dbReference type="AlphaFoldDB" id="A0A550BXK9"/>
<feature type="region of interest" description="Disordered" evidence="1">
    <location>
        <begin position="1"/>
        <end position="24"/>
    </location>
</feature>
<gene>
    <name evidence="2" type="ORF">BD626DRAFT_635033</name>
</gene>
<sequence>MSRGPRPRDTSNKNRGRRKALEHDTALVAKCRLQPISSDLEQPRTRQTSLTTTRCNRRPGETDCAMNVQKSNLLNAAARVAPRHRIFRAFVSRSRPPIPGGLLVYKSRGVGGD</sequence>